<proteinExistence type="predicted"/>
<accession>A0ABU9N8T1</accession>
<dbReference type="RefSeq" id="WP_413789744.1">
    <property type="nucleotide sequence ID" value="NZ_JBCGDO010000077.1"/>
</dbReference>
<evidence type="ECO:0000313" key="1">
    <source>
        <dbReference type="EMBL" id="MEM0544095.1"/>
    </source>
</evidence>
<dbReference type="EMBL" id="JBCGDO010000077">
    <property type="protein sequence ID" value="MEM0544095.1"/>
    <property type="molecule type" value="Genomic_DNA"/>
</dbReference>
<gene>
    <name evidence="1" type="ORF">WFZ85_16010</name>
</gene>
<dbReference type="InterPro" id="IPR000408">
    <property type="entry name" value="Reg_chr_condens"/>
</dbReference>
<feature type="non-terminal residue" evidence="1">
    <location>
        <position position="292"/>
    </location>
</feature>
<dbReference type="Pfam" id="PF13540">
    <property type="entry name" value="RCC1_2"/>
    <property type="match status" value="2"/>
</dbReference>
<feature type="non-terminal residue" evidence="1">
    <location>
        <position position="1"/>
    </location>
</feature>
<dbReference type="SUPFAM" id="SSF50985">
    <property type="entry name" value="RCC1/BLIP-II"/>
    <property type="match status" value="2"/>
</dbReference>
<sequence length="292" mass="31381">IALHNTASGQCFTKISSAFRSNYAQKADGSLWNWGWNSSFQLGNGDDQTVFIPTPVMITGSVMTFECGRFNAFVIKSDGTLWGTGANSTGNLGIGSTVASPFFVQIGTATNWRQIESGVLFSFGIRTDNTLWGWGQNNEYQMGNNTCCANQLTPIQIGTASDWKQVSACSTASAILALKNNGTLWGWGTNVTGLIGPSNLTVRTVPTQLSNDTDWAFLDTGSFHALALKNNGTLWAWGAGDSGQTGDTLPEMFFRDTPVQIGTDTWLTVSAGFDSSYGIKSNGTLWAWGRND</sequence>
<name>A0ABU9N8T1_9FLAO</name>
<dbReference type="Proteomes" id="UP001460072">
    <property type="component" value="Unassembled WGS sequence"/>
</dbReference>
<comment type="caution">
    <text evidence="1">The sequence shown here is derived from an EMBL/GenBank/DDBJ whole genome shotgun (WGS) entry which is preliminary data.</text>
</comment>
<dbReference type="PANTHER" id="PTHR45982:SF1">
    <property type="entry name" value="REGULATOR OF CHROMOSOME CONDENSATION"/>
    <property type="match status" value="1"/>
</dbReference>
<dbReference type="PRINTS" id="PR00633">
    <property type="entry name" value="RCCNDNSATION"/>
</dbReference>
<dbReference type="Pfam" id="PF00415">
    <property type="entry name" value="RCC1"/>
    <property type="match status" value="3"/>
</dbReference>
<keyword evidence="2" id="KW-1185">Reference proteome</keyword>
<reference evidence="1 2" key="1">
    <citation type="submission" date="2024-03" db="EMBL/GenBank/DDBJ databases">
        <title>Two novel species of the genus Flavobacterium exhibiting potentially degradation of complex polysaccharides.</title>
        <authorList>
            <person name="Lian X."/>
        </authorList>
    </citation>
    <scope>NUCLEOTIDE SEQUENCE [LARGE SCALE GENOMIC DNA]</scope>
    <source>
        <strain evidence="2">j3</strain>
    </source>
</reference>
<dbReference type="Gene3D" id="2.130.10.30">
    <property type="entry name" value="Regulator of chromosome condensation 1/beta-lactamase-inhibitor protein II"/>
    <property type="match status" value="2"/>
</dbReference>
<protein>
    <submittedName>
        <fullName evidence="1">Chromosome condensation regulator RCC1</fullName>
    </submittedName>
</protein>
<evidence type="ECO:0000313" key="2">
    <source>
        <dbReference type="Proteomes" id="UP001460072"/>
    </source>
</evidence>
<organism evidence="1 2">
    <name type="scientific">Flavobacterium aureirubrum</name>
    <dbReference type="NCBI Taxonomy" id="3133147"/>
    <lineage>
        <taxon>Bacteria</taxon>
        <taxon>Pseudomonadati</taxon>
        <taxon>Bacteroidota</taxon>
        <taxon>Flavobacteriia</taxon>
        <taxon>Flavobacteriales</taxon>
        <taxon>Flavobacteriaceae</taxon>
        <taxon>Flavobacterium</taxon>
    </lineage>
</organism>
<dbReference type="InterPro" id="IPR009091">
    <property type="entry name" value="RCC1/BLIP-II"/>
</dbReference>
<dbReference type="PANTHER" id="PTHR45982">
    <property type="entry name" value="REGULATOR OF CHROMOSOME CONDENSATION"/>
    <property type="match status" value="1"/>
</dbReference>
<dbReference type="InterPro" id="IPR051553">
    <property type="entry name" value="Ran_GTPase-activating"/>
</dbReference>
<dbReference type="PROSITE" id="PS50012">
    <property type="entry name" value="RCC1_3"/>
    <property type="match status" value="3"/>
</dbReference>